<evidence type="ECO:0000259" key="2">
    <source>
        <dbReference type="PROSITE" id="PS51084"/>
    </source>
</evidence>
<comment type="caution">
    <text evidence="1">Lacks conserved residue(s) required for the propagation of feature annotation.</text>
</comment>
<dbReference type="PROSITE" id="PS51084">
    <property type="entry name" value="HIT_2"/>
    <property type="match status" value="1"/>
</dbReference>
<dbReference type="SUPFAM" id="SSF54197">
    <property type="entry name" value="HIT-like"/>
    <property type="match status" value="1"/>
</dbReference>
<dbReference type="InterPro" id="IPR001310">
    <property type="entry name" value="Histidine_triad_HIT"/>
</dbReference>
<dbReference type="InterPro" id="IPR011146">
    <property type="entry name" value="HIT-like"/>
</dbReference>
<reference evidence="4" key="1">
    <citation type="journal article" date="2019" name="Int. J. Syst. Evol. Microbiol.">
        <title>The Global Catalogue of Microorganisms (GCM) 10K type strain sequencing project: providing services to taxonomists for standard genome sequencing and annotation.</title>
        <authorList>
            <consortium name="The Broad Institute Genomics Platform"/>
            <consortium name="The Broad Institute Genome Sequencing Center for Infectious Disease"/>
            <person name="Wu L."/>
            <person name="Ma J."/>
        </authorList>
    </citation>
    <scope>NUCLEOTIDE SEQUENCE [LARGE SCALE GENOMIC DNA]</scope>
    <source>
        <strain evidence="4">JCM 16904</strain>
    </source>
</reference>
<keyword evidence="4" id="KW-1185">Reference proteome</keyword>
<dbReference type="PRINTS" id="PR00332">
    <property type="entry name" value="HISTRIAD"/>
</dbReference>
<evidence type="ECO:0000313" key="4">
    <source>
        <dbReference type="Proteomes" id="UP001500902"/>
    </source>
</evidence>
<dbReference type="Gene3D" id="3.30.428.10">
    <property type="entry name" value="HIT-like"/>
    <property type="match status" value="1"/>
</dbReference>
<accession>A0ABP7C994</accession>
<dbReference type="Proteomes" id="UP001500902">
    <property type="component" value="Unassembled WGS sequence"/>
</dbReference>
<dbReference type="InterPro" id="IPR036265">
    <property type="entry name" value="HIT-like_sf"/>
</dbReference>
<dbReference type="EMBL" id="BAAAZP010000101">
    <property type="protein sequence ID" value="GAA3683838.1"/>
    <property type="molecule type" value="Genomic_DNA"/>
</dbReference>
<protein>
    <recommendedName>
        <fullName evidence="2">HIT domain-containing protein</fullName>
    </recommendedName>
</protein>
<sequence>MPARCAVIMPLMSCIFCRIVAGTEPSQTIHEDEHAIAFLDVAQATKGHALVVPRAHHRDLGEIPVETAAHVMCGLRSRCLDGSSARSGLLA</sequence>
<evidence type="ECO:0000256" key="1">
    <source>
        <dbReference type="PROSITE-ProRule" id="PRU00464"/>
    </source>
</evidence>
<comment type="caution">
    <text evidence="3">The sequence shown here is derived from an EMBL/GenBank/DDBJ whole genome shotgun (WGS) entry which is preliminary data.</text>
</comment>
<evidence type="ECO:0000313" key="3">
    <source>
        <dbReference type="EMBL" id="GAA3683838.1"/>
    </source>
</evidence>
<organism evidence="3 4">
    <name type="scientific">Nonomuraea antimicrobica</name>
    <dbReference type="NCBI Taxonomy" id="561173"/>
    <lineage>
        <taxon>Bacteria</taxon>
        <taxon>Bacillati</taxon>
        <taxon>Actinomycetota</taxon>
        <taxon>Actinomycetes</taxon>
        <taxon>Streptosporangiales</taxon>
        <taxon>Streptosporangiaceae</taxon>
        <taxon>Nonomuraea</taxon>
    </lineage>
</organism>
<dbReference type="PANTHER" id="PTHR46648">
    <property type="entry name" value="HIT FAMILY PROTEIN 1"/>
    <property type="match status" value="1"/>
</dbReference>
<dbReference type="Pfam" id="PF11969">
    <property type="entry name" value="DcpS_C"/>
    <property type="match status" value="1"/>
</dbReference>
<proteinExistence type="predicted"/>
<feature type="domain" description="HIT" evidence="2">
    <location>
        <begin position="15"/>
        <end position="91"/>
    </location>
</feature>
<gene>
    <name evidence="3" type="ORF">GCM10022224_055540</name>
</gene>
<name>A0ABP7C994_9ACTN</name>
<dbReference type="PANTHER" id="PTHR46648:SF1">
    <property type="entry name" value="ADENOSINE 5'-MONOPHOSPHORAMIDASE HNT1"/>
    <property type="match status" value="1"/>
</dbReference>